<keyword evidence="7" id="KW-1185">Reference proteome</keyword>
<reference evidence="7" key="1">
    <citation type="journal article" date="2019" name="Int. J. Syst. Evol. Microbiol.">
        <title>The Global Catalogue of Microorganisms (GCM) 10K type strain sequencing project: providing services to taxonomists for standard genome sequencing and annotation.</title>
        <authorList>
            <consortium name="The Broad Institute Genomics Platform"/>
            <consortium name="The Broad Institute Genome Sequencing Center for Infectious Disease"/>
            <person name="Wu L."/>
            <person name="Ma J."/>
        </authorList>
    </citation>
    <scope>NUCLEOTIDE SEQUENCE [LARGE SCALE GENOMIC DNA]</scope>
    <source>
        <strain evidence="7">JCM 17986</strain>
    </source>
</reference>
<evidence type="ECO:0000256" key="2">
    <source>
        <dbReference type="ARBA" id="ARBA00022797"/>
    </source>
</evidence>
<accession>A0ABP9I5D1</accession>
<keyword evidence="3" id="KW-0560">Oxidoreductase</keyword>
<dbReference type="EMBL" id="BAABHS010000034">
    <property type="protein sequence ID" value="GAA4987669.1"/>
    <property type="molecule type" value="Genomic_DNA"/>
</dbReference>
<dbReference type="InterPro" id="IPR020904">
    <property type="entry name" value="Sc_DH/Rdtase_CS"/>
</dbReference>
<name>A0ABP9I5D1_9ACTN</name>
<dbReference type="PRINTS" id="PR00081">
    <property type="entry name" value="GDHRDH"/>
</dbReference>
<dbReference type="Proteomes" id="UP001500466">
    <property type="component" value="Unassembled WGS sequence"/>
</dbReference>
<dbReference type="PANTHER" id="PTHR43943">
    <property type="entry name" value="DEHYDROGENASE/REDUCTASE (SDR FAMILY) MEMBER 4"/>
    <property type="match status" value="1"/>
</dbReference>
<evidence type="ECO:0000256" key="3">
    <source>
        <dbReference type="ARBA" id="ARBA00023002"/>
    </source>
</evidence>
<sequence>MGLLDGKVAVVTGGGGGIGKAVAERYLAEGARGVVVVDNLAERADAVGRELGDRALGVCADVRSWADNLRVVETAVEAFGALDVYVGNAGIFDHAVHVADLTGPELEAGFDEIMAVNAKGCLLGVRAALEPLLASRGSVILTASWAGFRPAGGGVLYTMSKHAVVGLVRELAYELAPHVRVNGVAPGVAPTTLRGIESIGQGAKPSLMPGTEDALPLKRVPETADYAGIYAMLASPDASLMTGFVVEADSGLAVRGVARVAGGDHLAAGGGA</sequence>
<keyword evidence="4" id="KW-0520">NAD</keyword>
<protein>
    <submittedName>
        <fullName evidence="6">3-phenylpropionate-dihydrodiol/cinnamic acid-dihydrodiol dehydrogenase</fullName>
    </submittedName>
</protein>
<dbReference type="PRINTS" id="PR00080">
    <property type="entry name" value="SDRFAMILY"/>
</dbReference>
<dbReference type="SUPFAM" id="SSF51735">
    <property type="entry name" value="NAD(P)-binding Rossmann-fold domains"/>
    <property type="match status" value="1"/>
</dbReference>
<dbReference type="PANTHER" id="PTHR43943:SF17">
    <property type="entry name" value="3-PHENYLPROPIONATE-DIHYDRODIOL_CINNAMIC ACID-DIHYDRODIOL DEHYDROGENASE"/>
    <property type="match status" value="1"/>
</dbReference>
<dbReference type="Gene3D" id="3.40.50.720">
    <property type="entry name" value="NAD(P)-binding Rossmann-like Domain"/>
    <property type="match status" value="1"/>
</dbReference>
<dbReference type="InterPro" id="IPR036291">
    <property type="entry name" value="NAD(P)-bd_dom_sf"/>
</dbReference>
<evidence type="ECO:0000313" key="7">
    <source>
        <dbReference type="Proteomes" id="UP001500466"/>
    </source>
</evidence>
<dbReference type="RefSeq" id="WP_345679651.1">
    <property type="nucleotide sequence ID" value="NZ_BAABHS010000034.1"/>
</dbReference>
<evidence type="ECO:0000256" key="5">
    <source>
        <dbReference type="RuleBase" id="RU000363"/>
    </source>
</evidence>
<dbReference type="Pfam" id="PF00106">
    <property type="entry name" value="adh_short"/>
    <property type="match status" value="1"/>
</dbReference>
<comment type="caution">
    <text evidence="6">The sequence shown here is derived from an EMBL/GenBank/DDBJ whole genome shotgun (WGS) entry which is preliminary data.</text>
</comment>
<organism evidence="6 7">
    <name type="scientific">Yinghuangia aomiensis</name>
    <dbReference type="NCBI Taxonomy" id="676205"/>
    <lineage>
        <taxon>Bacteria</taxon>
        <taxon>Bacillati</taxon>
        <taxon>Actinomycetota</taxon>
        <taxon>Actinomycetes</taxon>
        <taxon>Kitasatosporales</taxon>
        <taxon>Streptomycetaceae</taxon>
        <taxon>Yinghuangia</taxon>
    </lineage>
</organism>
<evidence type="ECO:0000256" key="4">
    <source>
        <dbReference type="ARBA" id="ARBA00023027"/>
    </source>
</evidence>
<evidence type="ECO:0000313" key="6">
    <source>
        <dbReference type="EMBL" id="GAA4987669.1"/>
    </source>
</evidence>
<evidence type="ECO:0000256" key="1">
    <source>
        <dbReference type="ARBA" id="ARBA00006484"/>
    </source>
</evidence>
<keyword evidence="2" id="KW-0058">Aromatic hydrocarbons catabolism</keyword>
<comment type="similarity">
    <text evidence="1 5">Belongs to the short-chain dehydrogenases/reductases (SDR) family.</text>
</comment>
<gene>
    <name evidence="6" type="primary">hcaB</name>
    <name evidence="6" type="ORF">GCM10023205_68110</name>
</gene>
<dbReference type="InterPro" id="IPR002347">
    <property type="entry name" value="SDR_fam"/>
</dbReference>
<proteinExistence type="inferred from homology"/>
<dbReference type="PROSITE" id="PS00061">
    <property type="entry name" value="ADH_SHORT"/>
    <property type="match status" value="1"/>
</dbReference>